<dbReference type="RefSeq" id="WP_060814116.1">
    <property type="nucleotide sequence ID" value="NZ_JARPZP010000001.1"/>
</dbReference>
<protein>
    <submittedName>
        <fullName evidence="2">Uncharacterized protein</fullName>
    </submittedName>
</protein>
<sequence>MKQELFEFLCLYFPRIFTQKQKKAFRQWLGKYLTEATNCQQSGDYFFRENATYTLIIDISTPEWFPWGKDHLTRESRLRYIKVLGMIKIALILAGALGIFAVTKMIGEQQWLWSIAIALVVGGVLLLGFGLPHRYNFSKLATLATVIDQFVQDEHSNLFIVDSEIQLYASVSSQITTKTISSVDDLYIGEQTGCHQEPTGQKHYFSFTEVAGTTFIPNKQRQKSDVPPKTFYEDFAAFREVD</sequence>
<organism evidence="2 3">
    <name type="scientific">Enterococcus gallinarum</name>
    <dbReference type="NCBI Taxonomy" id="1353"/>
    <lineage>
        <taxon>Bacteria</taxon>
        <taxon>Bacillati</taxon>
        <taxon>Bacillota</taxon>
        <taxon>Bacilli</taxon>
        <taxon>Lactobacillales</taxon>
        <taxon>Enterococcaceae</taxon>
        <taxon>Enterococcus</taxon>
    </lineage>
</organism>
<name>A0A376GVF1_ENTGA</name>
<evidence type="ECO:0000313" key="3">
    <source>
        <dbReference type="Proteomes" id="UP000254807"/>
    </source>
</evidence>
<feature type="transmembrane region" description="Helical" evidence="1">
    <location>
        <begin position="111"/>
        <end position="131"/>
    </location>
</feature>
<dbReference type="EMBL" id="UFYW01000001">
    <property type="protein sequence ID" value="STD81652.1"/>
    <property type="molecule type" value="Genomic_DNA"/>
</dbReference>
<keyword evidence="1" id="KW-0472">Membrane</keyword>
<proteinExistence type="predicted"/>
<evidence type="ECO:0000256" key="1">
    <source>
        <dbReference type="SAM" id="Phobius"/>
    </source>
</evidence>
<gene>
    <name evidence="2" type="ORF">NCTC12360_00065</name>
</gene>
<feature type="transmembrane region" description="Helical" evidence="1">
    <location>
        <begin position="83"/>
        <end position="105"/>
    </location>
</feature>
<evidence type="ECO:0000313" key="2">
    <source>
        <dbReference type="EMBL" id="STD81652.1"/>
    </source>
</evidence>
<keyword evidence="1" id="KW-1133">Transmembrane helix</keyword>
<dbReference type="AlphaFoldDB" id="A0A376GVF1"/>
<accession>A0A376GVF1</accession>
<keyword evidence="1" id="KW-0812">Transmembrane</keyword>
<reference evidence="2 3" key="1">
    <citation type="submission" date="2018-06" db="EMBL/GenBank/DDBJ databases">
        <authorList>
            <consortium name="Pathogen Informatics"/>
            <person name="Doyle S."/>
        </authorList>
    </citation>
    <scope>NUCLEOTIDE SEQUENCE [LARGE SCALE GENOMIC DNA]</scope>
    <source>
        <strain evidence="2 3">NCTC12360</strain>
    </source>
</reference>
<dbReference type="Proteomes" id="UP000254807">
    <property type="component" value="Unassembled WGS sequence"/>
</dbReference>
<keyword evidence="3" id="KW-1185">Reference proteome</keyword>